<dbReference type="GO" id="GO:0005794">
    <property type="term" value="C:Golgi apparatus"/>
    <property type="evidence" value="ECO:0007669"/>
    <property type="project" value="UniProtKB-SubCell"/>
</dbReference>
<dbReference type="InterPro" id="IPR025887">
    <property type="entry name" value="Glyco_hydro_31_N_dom"/>
</dbReference>
<evidence type="ECO:0000259" key="21">
    <source>
        <dbReference type="Pfam" id="PF21365"/>
    </source>
</evidence>
<dbReference type="CDD" id="cd14752">
    <property type="entry name" value="GH31_N"/>
    <property type="match status" value="1"/>
</dbReference>
<evidence type="ECO:0000256" key="6">
    <source>
        <dbReference type="ARBA" id="ARBA00022801"/>
    </source>
</evidence>
<comment type="pathway">
    <text evidence="3">Glycan metabolism; N-glycan metabolism.</text>
</comment>
<keyword evidence="8" id="KW-0333">Golgi apparatus</keyword>
<dbReference type="InterPro" id="IPR017853">
    <property type="entry name" value="GH"/>
</dbReference>
<keyword evidence="23" id="KW-1185">Reference proteome</keyword>
<dbReference type="EC" id="3.2.1.207" evidence="14"/>
<proteinExistence type="inferred from homology"/>
<dbReference type="InterPro" id="IPR011013">
    <property type="entry name" value="Gal_mutarotase_sf_dom"/>
</dbReference>
<reference evidence="22" key="3">
    <citation type="submission" date="2025-09" db="UniProtKB">
        <authorList>
            <consortium name="Ensembl"/>
        </authorList>
    </citation>
    <scope>IDENTIFICATION</scope>
</reference>
<dbReference type="GO" id="GO:0006491">
    <property type="term" value="P:N-glycan processing"/>
    <property type="evidence" value="ECO:0007669"/>
    <property type="project" value="UniProtKB-ARBA"/>
</dbReference>
<dbReference type="PANTHER" id="PTHR22762">
    <property type="entry name" value="ALPHA-GLUCOSIDASE"/>
    <property type="match status" value="1"/>
</dbReference>
<evidence type="ECO:0000256" key="16">
    <source>
        <dbReference type="ARBA" id="ARBA00080367"/>
    </source>
</evidence>
<comment type="catalytic activity">
    <reaction evidence="12">
        <text>N(4)-(alpha-D-Glc-(1-&gt;3)-alpha-D-Man-(1-&gt;2)-alpha-D-Man-(1-&gt;2)-alpha-D-Man-(1-&gt;3)-[alpha-D-Man-(1-&gt;2)-alpha-D-Man-(1-&gt;3)-[alpha-D-Man-(1-&gt;2)-alpha-D-Man-(1-&gt;6)]-alpha-D-Man-(1-&gt;6)]-beta-D-Man-(1-&gt;4)-beta-D-GlcNAc-(1-&gt;4)-beta-D-GlcNAc)-L-asparaginyl-[protein] + H2O = N(4)-(alpha-D-Man-(1-&gt;2)-alpha-D-Man-(1-&gt;2)-alpha-D-Man-(1-&gt;3)-[alpha-D-Man-(1-&gt;2)-alpha-D-Man-(1-&gt;3)-[alpha-D-Man-(1-&gt;2)-alpha-D-Man-(1-&gt;6)]-alpha-D-Man-(1-&gt;6)]-beta-D-Man-(1-&gt;4)-beta-D-GlcNAc-(1-&gt;4)-beta-D-GlcNAc)-L-asparaginyl-[protein] (N-glucan mannose isomer 9A1,2,3B1,2,3) + beta-D-glucose</text>
        <dbReference type="Rhea" id="RHEA:56000"/>
        <dbReference type="Rhea" id="RHEA-COMP:14356"/>
        <dbReference type="Rhea" id="RHEA-COMP:14357"/>
        <dbReference type="ChEBI" id="CHEBI:15377"/>
        <dbReference type="ChEBI" id="CHEBI:15903"/>
        <dbReference type="ChEBI" id="CHEBI:59080"/>
        <dbReference type="ChEBI" id="CHEBI:139493"/>
        <dbReference type="EC" id="3.2.1.207"/>
    </reaction>
</comment>
<dbReference type="Pfam" id="PF13802">
    <property type="entry name" value="Gal_mutarotas_2"/>
    <property type="match status" value="1"/>
</dbReference>
<dbReference type="FunFam" id="3.20.20.80:FF:000039">
    <property type="entry name" value="Glucosidase, alpha neutral C"/>
    <property type="match status" value="1"/>
</dbReference>
<dbReference type="SUPFAM" id="SSF51011">
    <property type="entry name" value="Glycosyl hydrolase domain"/>
    <property type="match status" value="1"/>
</dbReference>
<dbReference type="GO" id="GO:0106407">
    <property type="term" value="F:Glc2Man9GlcNAc2 oligosaccharide glucosidase activity"/>
    <property type="evidence" value="ECO:0007669"/>
    <property type="project" value="UniProtKB-EC"/>
</dbReference>
<evidence type="ECO:0000256" key="2">
    <source>
        <dbReference type="ARBA" id="ARBA00004555"/>
    </source>
</evidence>
<dbReference type="Pfam" id="PF01055">
    <property type="entry name" value="Glyco_hydro_31_2nd"/>
    <property type="match status" value="1"/>
</dbReference>
<dbReference type="SUPFAM" id="SSF74650">
    <property type="entry name" value="Galactose mutarotase-like"/>
    <property type="match status" value="1"/>
</dbReference>
<evidence type="ECO:0000313" key="22">
    <source>
        <dbReference type="Ensembl" id="ENSCSAVP00000011666.1"/>
    </source>
</evidence>
<keyword evidence="9" id="KW-0325">Glycoprotein</keyword>
<evidence type="ECO:0000313" key="23">
    <source>
        <dbReference type="Proteomes" id="UP000007875"/>
    </source>
</evidence>
<sequence>AFDQGNFKKCDQSSFCQRQRNYKPSQSPYKALYSSLQSISGSHVYLDVVNTENQQQFTLDVHGMEDGMIRLRMNELTPLKPRYEVPNTIHEVGAQNFILTQNDANQTITMRLANNPTIHALISCQPFRFDVFDDSEPVFSINSRHLLNIEHLREKQAPKPFPNLLSLSINQILIILLHCSKGGVSLNLSQDQPDEAEEKEEKIEEKETSEDQPGMWEETFKTHTDSKPRGPESIGLDTSFVNFKHVYGIPEHADKLALGSTIGAEPYRLYNLDVFEYDLDSKAALYGSIPFMIGHNAKRTVGLLWLNSAETWIDVDSSDDSKGMLGTVFGYFAGQENVPEVNIHWMSESGVIDVYLMLGPSPKDVMRQYTTLTGTTYFPPKWSIAYHQSRWNYKDEDDVKTVDAAFDEHDIPYDCLWLDIEHTDGKRYFTWDTLKFPNPIKMQDDVAAKGRKMVTIIDPHIKTDANYHIYREAQAKGYFIQNKDGGEFRGWCWPGDSAYLDFTLPQVRSWWASQFALDIYKGSTLNLFTWNDMNEPSVFNGPEITMHKDIKHGGGWEHRHVHNMYGILQQASTVDGQLARSGGNERPFVLSRAFYIGTQKYGAIWTGDNTAEWGHLEYSVPMLLTIGLCGISHCGADGGFFKNPDPELLTRWYQAAAYQPFFRAHAHIDTTRREPWLYDEQYKNVIRGAIRERYELMPYWYTLFYQSHINGEPTMRPLWYEFPSDPELFAKDDSFMVGSALLVKPVVERSTWATQVYLPGQYYLSGWYDVKTNQYFPSPNTISMATPLAKIAVLQKGGTIIPRQLRVRRCSALMTQDPYTLYVALDPQGKAEGEMYLDDGHTFNYKERDFNYKKLTFENNVLTASSLNNTASWETSSWLERVIVMGTRQPSVITVESDGATTNLGFSFEPNLRVLTIRKPGVNLQKDWKIQIN</sequence>
<evidence type="ECO:0000256" key="14">
    <source>
        <dbReference type="ARBA" id="ARBA00067008"/>
    </source>
</evidence>
<keyword evidence="6 17" id="KW-0378">Hydrolase</keyword>
<dbReference type="PANTHER" id="PTHR22762:SF54">
    <property type="entry name" value="BCDNA.GH04962"/>
    <property type="match status" value="1"/>
</dbReference>
<reference evidence="22" key="2">
    <citation type="submission" date="2025-08" db="UniProtKB">
        <authorList>
            <consortium name="Ensembl"/>
        </authorList>
    </citation>
    <scope>IDENTIFICATION</scope>
</reference>
<comment type="similarity">
    <text evidence="4 17">Belongs to the glycosyl hydrolase 31 family.</text>
</comment>
<organism evidence="22 23">
    <name type="scientific">Ciona savignyi</name>
    <name type="common">Pacific transparent sea squirt</name>
    <dbReference type="NCBI Taxonomy" id="51511"/>
    <lineage>
        <taxon>Eukaryota</taxon>
        <taxon>Metazoa</taxon>
        <taxon>Chordata</taxon>
        <taxon>Tunicata</taxon>
        <taxon>Ascidiacea</taxon>
        <taxon>Phlebobranchia</taxon>
        <taxon>Cionidae</taxon>
        <taxon>Ciona</taxon>
    </lineage>
</organism>
<dbReference type="Proteomes" id="UP000007875">
    <property type="component" value="Unassembled WGS sequence"/>
</dbReference>
<feature type="domain" description="Glycosyl hydrolase family 31 C-terminal" evidence="21">
    <location>
        <begin position="711"/>
        <end position="801"/>
    </location>
</feature>
<dbReference type="GeneTree" id="ENSGT00940000168086"/>
<evidence type="ECO:0000256" key="7">
    <source>
        <dbReference type="ARBA" id="ARBA00022824"/>
    </source>
</evidence>
<evidence type="ECO:0000256" key="5">
    <source>
        <dbReference type="ARBA" id="ARBA00022729"/>
    </source>
</evidence>
<evidence type="ECO:0000256" key="8">
    <source>
        <dbReference type="ARBA" id="ARBA00023034"/>
    </source>
</evidence>
<feature type="domain" description="Glycoside hydrolase family 31 TIM barrel" evidence="19">
    <location>
        <begin position="377"/>
        <end position="703"/>
    </location>
</feature>
<dbReference type="FunCoup" id="H2Z254">
    <property type="interactions" value="564"/>
</dbReference>
<evidence type="ECO:0000256" key="15">
    <source>
        <dbReference type="ARBA" id="ARBA00069533"/>
    </source>
</evidence>
<evidence type="ECO:0000256" key="9">
    <source>
        <dbReference type="ARBA" id="ARBA00023180"/>
    </source>
</evidence>
<reference evidence="23" key="1">
    <citation type="submission" date="2003-08" db="EMBL/GenBank/DDBJ databases">
        <authorList>
            <person name="Birren B."/>
            <person name="Nusbaum C."/>
            <person name="Abebe A."/>
            <person name="Abouelleil A."/>
            <person name="Adekoya E."/>
            <person name="Ait-zahra M."/>
            <person name="Allen N."/>
            <person name="Allen T."/>
            <person name="An P."/>
            <person name="Anderson M."/>
            <person name="Anderson S."/>
            <person name="Arachchi H."/>
            <person name="Armbruster J."/>
            <person name="Bachantsang P."/>
            <person name="Baldwin J."/>
            <person name="Barry A."/>
            <person name="Bayul T."/>
            <person name="Blitshsteyn B."/>
            <person name="Bloom T."/>
            <person name="Blye J."/>
            <person name="Boguslavskiy L."/>
            <person name="Borowsky M."/>
            <person name="Boukhgalter B."/>
            <person name="Brunache A."/>
            <person name="Butler J."/>
            <person name="Calixte N."/>
            <person name="Calvo S."/>
            <person name="Camarata J."/>
            <person name="Campo K."/>
            <person name="Chang J."/>
            <person name="Cheshatsang Y."/>
            <person name="Citroen M."/>
            <person name="Collymore A."/>
            <person name="Considine T."/>
            <person name="Cook A."/>
            <person name="Cooke P."/>
            <person name="Corum B."/>
            <person name="Cuomo C."/>
            <person name="David R."/>
            <person name="Dawoe T."/>
            <person name="Degray S."/>
            <person name="Dodge S."/>
            <person name="Dooley K."/>
            <person name="Dorje P."/>
            <person name="Dorjee K."/>
            <person name="Dorris L."/>
            <person name="Duffey N."/>
            <person name="Dupes A."/>
            <person name="Elkins T."/>
            <person name="Engels R."/>
            <person name="Erickson J."/>
            <person name="Farina A."/>
            <person name="Faro S."/>
            <person name="Ferreira P."/>
            <person name="Fischer H."/>
            <person name="Fitzgerald M."/>
            <person name="Foley K."/>
            <person name="Gage D."/>
            <person name="Galagan J."/>
            <person name="Gearin G."/>
            <person name="Gnerre S."/>
            <person name="Gnirke A."/>
            <person name="Goyette A."/>
            <person name="Graham J."/>
            <person name="Grandbois E."/>
            <person name="Gyaltsen K."/>
            <person name="Hafez N."/>
            <person name="Hagopian D."/>
            <person name="Hagos B."/>
            <person name="Hall J."/>
            <person name="Hatcher B."/>
            <person name="Heller A."/>
            <person name="Higgins H."/>
            <person name="Honan T."/>
            <person name="Horn A."/>
            <person name="Houde N."/>
            <person name="Hughes L."/>
            <person name="Hulme W."/>
            <person name="Husby E."/>
            <person name="Iliev I."/>
            <person name="Jaffe D."/>
            <person name="Jones C."/>
            <person name="Kamal M."/>
            <person name="Kamat A."/>
            <person name="Kamvysselis M."/>
            <person name="Karlsson E."/>
            <person name="Kells C."/>
            <person name="Kieu A."/>
            <person name="Kisner P."/>
            <person name="Kodira C."/>
            <person name="Kulbokas E."/>
            <person name="Labutti K."/>
            <person name="Lama D."/>
            <person name="Landers T."/>
            <person name="Leger J."/>
            <person name="Levine S."/>
            <person name="Lewis D."/>
            <person name="Lewis T."/>
            <person name="Lindblad-toh K."/>
            <person name="Liu X."/>
            <person name="Lokyitsang T."/>
            <person name="Lokyitsang Y."/>
            <person name="Lucien O."/>
            <person name="Lui A."/>
            <person name="Ma L.J."/>
            <person name="Mabbitt R."/>
            <person name="Macdonald J."/>
            <person name="Maclean C."/>
            <person name="Major J."/>
            <person name="Manning J."/>
            <person name="Marabella R."/>
            <person name="Maru K."/>
            <person name="Matthews C."/>
            <person name="Mauceli E."/>
            <person name="Mccarthy M."/>
            <person name="Mcdonough S."/>
            <person name="Mcghee T."/>
            <person name="Meldrim J."/>
            <person name="Meneus L."/>
            <person name="Mesirov J."/>
            <person name="Mihalev A."/>
            <person name="Mihova T."/>
            <person name="Mikkelsen T."/>
            <person name="Mlenga V."/>
            <person name="Moru K."/>
            <person name="Mozes J."/>
            <person name="Mulrain L."/>
            <person name="Munson G."/>
            <person name="Naylor J."/>
            <person name="Newes C."/>
            <person name="Nguyen C."/>
            <person name="Nguyen N."/>
            <person name="Nguyen T."/>
            <person name="Nicol R."/>
            <person name="Nielsen C."/>
            <person name="Nizzari M."/>
            <person name="Norbu C."/>
            <person name="Norbu N."/>
            <person name="O'donnell P."/>
            <person name="Okoawo O."/>
            <person name="O'leary S."/>
            <person name="Omotosho B."/>
            <person name="O'neill K."/>
            <person name="Osman S."/>
            <person name="Parker S."/>
            <person name="Perrin D."/>
            <person name="Phunkhang P."/>
            <person name="Piqani B."/>
            <person name="Purcell S."/>
            <person name="Rachupka T."/>
            <person name="Ramasamy U."/>
            <person name="Rameau R."/>
            <person name="Ray V."/>
            <person name="Raymond C."/>
            <person name="Retta R."/>
            <person name="Richardson S."/>
            <person name="Rise C."/>
            <person name="Rodriguez J."/>
            <person name="Rogers J."/>
            <person name="Rogov P."/>
            <person name="Rutman M."/>
            <person name="Schupbach R."/>
            <person name="Seaman C."/>
            <person name="Settipalli S."/>
            <person name="Sharpe T."/>
            <person name="Sheridan J."/>
            <person name="Sherpa N."/>
            <person name="Shi J."/>
            <person name="Smirnov S."/>
            <person name="Smith C."/>
            <person name="Sougnez C."/>
            <person name="Spencer B."/>
            <person name="Stalker J."/>
            <person name="Stange-thomann N."/>
            <person name="Stavropoulos S."/>
            <person name="Stetson K."/>
            <person name="Stone C."/>
            <person name="Stone S."/>
            <person name="Stubbs M."/>
            <person name="Talamas J."/>
            <person name="Tchuinga P."/>
            <person name="Tenzing P."/>
            <person name="Tesfaye S."/>
            <person name="Theodore J."/>
            <person name="Thoulutsang Y."/>
            <person name="Topham K."/>
            <person name="Towey S."/>
            <person name="Tsamla T."/>
            <person name="Tsomo N."/>
            <person name="Vallee D."/>
            <person name="Vassiliev H."/>
            <person name="Venkataraman V."/>
            <person name="Vinson J."/>
            <person name="Vo A."/>
            <person name="Wade C."/>
            <person name="Wang S."/>
            <person name="Wangchuk T."/>
            <person name="Wangdi T."/>
            <person name="Whittaker C."/>
            <person name="Wilkinson J."/>
            <person name="Wu Y."/>
            <person name="Wyman D."/>
            <person name="Yadav S."/>
            <person name="Yang S."/>
            <person name="Yang X."/>
            <person name="Yeager S."/>
            <person name="Yee E."/>
            <person name="Young G."/>
            <person name="Zainoun J."/>
            <person name="Zembeck L."/>
            <person name="Zimmer A."/>
            <person name="Zody M."/>
            <person name="Lander E."/>
        </authorList>
    </citation>
    <scope>NUCLEOTIDE SEQUENCE [LARGE SCALE GENOMIC DNA]</scope>
</reference>
<keyword evidence="10 17" id="KW-0326">Glycosidase</keyword>
<dbReference type="InterPro" id="IPR013780">
    <property type="entry name" value="Glyco_hydro_b"/>
</dbReference>
<feature type="domain" description="Glycoside hydrolase family 31 N-terminal" evidence="20">
    <location>
        <begin position="59"/>
        <end position="314"/>
    </location>
</feature>
<keyword evidence="7" id="KW-0256">Endoplasmic reticulum</keyword>
<dbReference type="eggNOG" id="KOG1066">
    <property type="taxonomic scope" value="Eukaryota"/>
</dbReference>
<dbReference type="Gene3D" id="2.60.40.1760">
    <property type="entry name" value="glycosyl hydrolase (family 31)"/>
    <property type="match status" value="1"/>
</dbReference>
<dbReference type="FunFam" id="2.60.40.1180:FF:000023">
    <property type="entry name" value="neutral alpha-glucosidase AB isoform X2"/>
    <property type="match status" value="1"/>
</dbReference>
<dbReference type="AlphaFoldDB" id="H2Z254"/>
<dbReference type="Gene3D" id="3.20.20.80">
    <property type="entry name" value="Glycosidases"/>
    <property type="match status" value="2"/>
</dbReference>
<accession>H2Z254</accession>
<evidence type="ECO:0000256" key="12">
    <source>
        <dbReference type="ARBA" id="ARBA00050632"/>
    </source>
</evidence>
<evidence type="ECO:0000256" key="13">
    <source>
        <dbReference type="ARBA" id="ARBA00052396"/>
    </source>
</evidence>
<dbReference type="GO" id="GO:0030246">
    <property type="term" value="F:carbohydrate binding"/>
    <property type="evidence" value="ECO:0007669"/>
    <property type="project" value="InterPro"/>
</dbReference>
<name>H2Z254_CIOSA</name>
<evidence type="ECO:0000256" key="4">
    <source>
        <dbReference type="ARBA" id="ARBA00007806"/>
    </source>
</evidence>
<evidence type="ECO:0000256" key="18">
    <source>
        <dbReference type="SAM" id="MobiDB-lite"/>
    </source>
</evidence>
<dbReference type="InterPro" id="IPR000322">
    <property type="entry name" value="Glyco_hydro_31_TIM"/>
</dbReference>
<keyword evidence="5" id="KW-0732">Signal</keyword>
<dbReference type="Ensembl" id="ENSCSAVT00000011802.1">
    <property type="protein sequence ID" value="ENSCSAVP00000011666.1"/>
    <property type="gene ID" value="ENSCSAVG00000006836.1"/>
</dbReference>
<protein>
    <recommendedName>
        <fullName evidence="15">Neutral alpha-glucosidase AB</fullName>
        <ecNumber evidence="14">3.2.1.207</ecNumber>
    </recommendedName>
    <alternativeName>
        <fullName evidence="16">Alpha-glucosidase 2</fullName>
    </alternativeName>
    <alternativeName>
        <fullName evidence="11">Glucosidase II subunit alpha</fullName>
    </alternativeName>
</protein>
<dbReference type="Gene3D" id="2.60.40.1180">
    <property type="entry name" value="Golgi alpha-mannosidase II"/>
    <property type="match status" value="2"/>
</dbReference>
<dbReference type="CDD" id="cd06603">
    <property type="entry name" value="GH31_GANC_GANAB_alpha"/>
    <property type="match status" value="1"/>
</dbReference>
<dbReference type="GO" id="GO:0033919">
    <property type="term" value="F:glucan 1,3-alpha-glucosidase activity"/>
    <property type="evidence" value="ECO:0007669"/>
    <property type="project" value="UniProtKB-ARBA"/>
</dbReference>
<dbReference type="Pfam" id="PF21365">
    <property type="entry name" value="Glyco_hydro_31_3rd"/>
    <property type="match status" value="1"/>
</dbReference>
<dbReference type="InParanoid" id="H2Z254"/>
<evidence type="ECO:0000256" key="1">
    <source>
        <dbReference type="ARBA" id="ARBA00004240"/>
    </source>
</evidence>
<evidence type="ECO:0000259" key="20">
    <source>
        <dbReference type="Pfam" id="PF13802"/>
    </source>
</evidence>
<feature type="region of interest" description="Disordered" evidence="18">
    <location>
        <begin position="188"/>
        <end position="231"/>
    </location>
</feature>
<dbReference type="InterPro" id="IPR048395">
    <property type="entry name" value="Glyco_hydro_31_C"/>
</dbReference>
<evidence type="ECO:0000256" key="17">
    <source>
        <dbReference type="RuleBase" id="RU361185"/>
    </source>
</evidence>
<dbReference type="FunFam" id="2.60.40.1760:FF:000002">
    <property type="entry name" value="neutral alpha-glucosidase AB isoform X1"/>
    <property type="match status" value="1"/>
</dbReference>
<dbReference type="SUPFAM" id="SSF51445">
    <property type="entry name" value="(Trans)glycosidases"/>
    <property type="match status" value="1"/>
</dbReference>
<evidence type="ECO:0000256" key="11">
    <source>
        <dbReference type="ARBA" id="ARBA00042895"/>
    </source>
</evidence>
<evidence type="ECO:0000256" key="3">
    <source>
        <dbReference type="ARBA" id="ARBA00004833"/>
    </source>
</evidence>
<dbReference type="OMA" id="HWALGYH"/>
<comment type="subcellular location">
    <subcellularLocation>
        <location evidence="1">Endoplasmic reticulum</location>
    </subcellularLocation>
    <subcellularLocation>
        <location evidence="2">Golgi apparatus</location>
    </subcellularLocation>
</comment>
<comment type="catalytic activity">
    <reaction evidence="13">
        <text>N(4)-(alpha-D-Glc-(1-&gt;3)-alpha-D-Glc-(1-&gt;3)-alpha-D-Man-(1-&gt;2)-alpha-D-Man-(1-&gt;2)-alpha-D-Man-(1-&gt;3)-[alpha-D-Man-(1-&gt;2)-alpha-D-Man-(1-&gt;3)-[alpha-D-Man-(1-&gt;2)-alpha-D-Man-(1-&gt;6)]-alpha-D-Man-(1-&gt;6)]-beta-D-Man-(1-&gt;4)-beta-D-GlcNAc-(1-&gt;4)-beta-D-GlcNAc)-L-asparaginyl-[protein] + H2O = N(4)-(alpha-D-Glc-(1-&gt;3)-alpha-D-Man-(1-&gt;2)-alpha-D-Man-(1-&gt;2)-alpha-D-Man-(1-&gt;3)-[alpha-D-Man-(1-&gt;2)-alpha-D-Man-(1-&gt;3)-[alpha-D-Man-(1-&gt;2)-alpha-D-Man-(1-&gt;6)]-alpha-D-Man-(1-&gt;6)]-beta-D-Man-(1-&gt;4)-beta-D-GlcNAc-(1-&gt;4)-beta-D-GlcNAc)-L-asparaginyl-[protein] + beta-D-glucose</text>
        <dbReference type="Rhea" id="RHEA:55996"/>
        <dbReference type="Rhea" id="RHEA-COMP:14355"/>
        <dbReference type="Rhea" id="RHEA-COMP:14357"/>
        <dbReference type="ChEBI" id="CHEBI:15377"/>
        <dbReference type="ChEBI" id="CHEBI:15903"/>
        <dbReference type="ChEBI" id="CHEBI:59080"/>
        <dbReference type="ChEBI" id="CHEBI:59082"/>
        <dbReference type="EC" id="3.2.1.207"/>
    </reaction>
</comment>
<dbReference type="GO" id="GO:0005783">
    <property type="term" value="C:endoplasmic reticulum"/>
    <property type="evidence" value="ECO:0007669"/>
    <property type="project" value="UniProtKB-SubCell"/>
</dbReference>
<evidence type="ECO:0000256" key="10">
    <source>
        <dbReference type="ARBA" id="ARBA00023295"/>
    </source>
</evidence>
<dbReference type="STRING" id="51511.ENSCSAVP00000011666"/>
<dbReference type="GO" id="GO:0005975">
    <property type="term" value="P:carbohydrate metabolic process"/>
    <property type="evidence" value="ECO:0007669"/>
    <property type="project" value="InterPro"/>
</dbReference>
<evidence type="ECO:0000259" key="19">
    <source>
        <dbReference type="Pfam" id="PF01055"/>
    </source>
</evidence>
<feature type="compositionally biased region" description="Basic and acidic residues" evidence="18">
    <location>
        <begin position="218"/>
        <end position="230"/>
    </location>
</feature>